<gene>
    <name evidence="1" type="ORF">SAMN04488104_105012</name>
</gene>
<evidence type="ECO:0000313" key="2">
    <source>
        <dbReference type="Proteomes" id="UP000199060"/>
    </source>
</evidence>
<dbReference type="EMBL" id="FNAC01000050">
    <property type="protein sequence ID" value="SDD71844.1"/>
    <property type="molecule type" value="Genomic_DNA"/>
</dbReference>
<proteinExistence type="predicted"/>
<accession>A0A1G6X1E4</accession>
<dbReference type="Proteomes" id="UP000199060">
    <property type="component" value="Unassembled WGS sequence"/>
</dbReference>
<sequence>MSQKSQRGMTRYIGVTMRDFLGSSSGQVLTFENQL</sequence>
<evidence type="ECO:0000313" key="1">
    <source>
        <dbReference type="EMBL" id="SDD71844.1"/>
    </source>
</evidence>
<reference evidence="2" key="1">
    <citation type="submission" date="2016-10" db="EMBL/GenBank/DDBJ databases">
        <authorList>
            <person name="Varghese N."/>
            <person name="Submissions S."/>
        </authorList>
    </citation>
    <scope>NUCLEOTIDE SEQUENCE [LARGE SCALE GENOMIC DNA]</scope>
    <source>
        <strain evidence="2">DSM 23095</strain>
    </source>
</reference>
<dbReference type="AlphaFoldDB" id="A0A1G6X1E4"/>
<keyword evidence="2" id="KW-1185">Reference proteome</keyword>
<organism evidence="1 2">
    <name type="scientific">Algoriphagus faecimaris</name>
    <dbReference type="NCBI Taxonomy" id="686796"/>
    <lineage>
        <taxon>Bacteria</taxon>
        <taxon>Pseudomonadati</taxon>
        <taxon>Bacteroidota</taxon>
        <taxon>Cytophagia</taxon>
        <taxon>Cytophagales</taxon>
        <taxon>Cyclobacteriaceae</taxon>
        <taxon>Algoriphagus</taxon>
    </lineage>
</organism>
<name>A0A1G6X1E4_9BACT</name>
<protein>
    <submittedName>
        <fullName evidence="1">Uncharacterized protein</fullName>
    </submittedName>
</protein>